<dbReference type="EMBL" id="UYSG01011974">
    <property type="protein sequence ID" value="VDL64088.1"/>
    <property type="molecule type" value="Genomic_DNA"/>
</dbReference>
<dbReference type="WBParaSite" id="HDID_0001082001-mRNA-1">
    <property type="protein sequence ID" value="HDID_0001082001-mRNA-1"/>
    <property type="gene ID" value="HDID_0001082001"/>
</dbReference>
<protein>
    <submittedName>
        <fullName evidence="3">Pentatricopeptide repeat-containing protein</fullName>
    </submittedName>
</protein>
<evidence type="ECO:0000313" key="1">
    <source>
        <dbReference type="EMBL" id="VDL64088.1"/>
    </source>
</evidence>
<proteinExistence type="predicted"/>
<evidence type="ECO:0000313" key="3">
    <source>
        <dbReference type="WBParaSite" id="HDID_0001082001-mRNA-1"/>
    </source>
</evidence>
<dbReference type="OrthoDB" id="6320341at2759"/>
<dbReference type="AlphaFoldDB" id="A0A0R3SYH5"/>
<reference evidence="1 2" key="2">
    <citation type="submission" date="2018-11" db="EMBL/GenBank/DDBJ databases">
        <authorList>
            <consortium name="Pathogen Informatics"/>
        </authorList>
    </citation>
    <scope>NUCLEOTIDE SEQUENCE [LARGE SCALE GENOMIC DNA]</scope>
</reference>
<evidence type="ECO:0000313" key="2">
    <source>
        <dbReference type="Proteomes" id="UP000274504"/>
    </source>
</evidence>
<sequence length="98" mass="11240">MKHSIAPSPANFPEIQTNVFLESVSSFKPKMTLEDQLNLISQGMLEKALEELGKSLGLYPHYNEVKAKLVKEWKENEVDDAEVDTLSMQEFLRLERLC</sequence>
<accession>A0A0R3SYH5</accession>
<reference evidence="3" key="1">
    <citation type="submission" date="2017-02" db="UniProtKB">
        <authorList>
            <consortium name="WormBaseParasite"/>
        </authorList>
    </citation>
    <scope>IDENTIFICATION</scope>
</reference>
<name>A0A0R3SYH5_HYMDI</name>
<gene>
    <name evidence="1" type="ORF">HDID_LOCUS10818</name>
</gene>
<dbReference type="Proteomes" id="UP000274504">
    <property type="component" value="Unassembled WGS sequence"/>
</dbReference>
<organism evidence="3">
    <name type="scientific">Hymenolepis diminuta</name>
    <name type="common">Rat tapeworm</name>
    <dbReference type="NCBI Taxonomy" id="6216"/>
    <lineage>
        <taxon>Eukaryota</taxon>
        <taxon>Metazoa</taxon>
        <taxon>Spiralia</taxon>
        <taxon>Lophotrochozoa</taxon>
        <taxon>Platyhelminthes</taxon>
        <taxon>Cestoda</taxon>
        <taxon>Eucestoda</taxon>
        <taxon>Cyclophyllidea</taxon>
        <taxon>Hymenolepididae</taxon>
        <taxon>Hymenolepis</taxon>
    </lineage>
</organism>